<evidence type="ECO:0000256" key="1">
    <source>
        <dbReference type="SAM" id="Phobius"/>
    </source>
</evidence>
<dbReference type="EMBL" id="JBHUDJ010000012">
    <property type="protein sequence ID" value="MFD1588448.1"/>
    <property type="molecule type" value="Genomic_DNA"/>
</dbReference>
<sequence>MDQPRTDGTVSGSTIADGVRPLTEAQTYKNLLYLVLTFPLGLAYFVIVVVGFALGLGLSVLLVGLGILLATGIGLRVIASFERRLANTLLGTEITAPTDVEQTTDGLIETVTAYFEASSTWRGLGFVLLKFWLGILSLILLITFLGTAIELTLLPLFTDGVLNVQVVGWRVAHSFQTPTQRLLAVPGGVVLGIVAVHILNAYARTNASIAVSLLGPTRAPANADRSRKQSE</sequence>
<evidence type="ECO:0000313" key="3">
    <source>
        <dbReference type="EMBL" id="MFD1588448.1"/>
    </source>
</evidence>
<dbReference type="Pfam" id="PF13796">
    <property type="entry name" value="Sensor"/>
    <property type="match status" value="1"/>
</dbReference>
<keyword evidence="1" id="KW-0812">Transmembrane</keyword>
<dbReference type="AlphaFoldDB" id="A0ABD6CE01"/>
<feature type="domain" description="Putative sensor" evidence="2">
    <location>
        <begin position="33"/>
        <end position="214"/>
    </location>
</feature>
<dbReference type="Proteomes" id="UP001597119">
    <property type="component" value="Unassembled WGS sequence"/>
</dbReference>
<accession>A0ABD6CE01</accession>
<feature type="transmembrane region" description="Helical" evidence="1">
    <location>
        <begin position="31"/>
        <end position="54"/>
    </location>
</feature>
<gene>
    <name evidence="3" type="ORF">ACFR9U_15805</name>
</gene>
<evidence type="ECO:0000313" key="4">
    <source>
        <dbReference type="Proteomes" id="UP001597119"/>
    </source>
</evidence>
<comment type="caution">
    <text evidence="3">The sequence shown here is derived from an EMBL/GenBank/DDBJ whole genome shotgun (WGS) entry which is preliminary data.</text>
</comment>
<keyword evidence="1" id="KW-1133">Transmembrane helix</keyword>
<keyword evidence="1" id="KW-0472">Membrane</keyword>
<protein>
    <submittedName>
        <fullName evidence="3">Sensor domain-containing protein</fullName>
    </submittedName>
</protein>
<dbReference type="InterPro" id="IPR025828">
    <property type="entry name" value="Put_sensor_dom"/>
</dbReference>
<proteinExistence type="predicted"/>
<reference evidence="3 4" key="1">
    <citation type="journal article" date="2019" name="Int. J. Syst. Evol. Microbiol.">
        <title>The Global Catalogue of Microorganisms (GCM) 10K type strain sequencing project: providing services to taxonomists for standard genome sequencing and annotation.</title>
        <authorList>
            <consortium name="The Broad Institute Genomics Platform"/>
            <consortium name="The Broad Institute Genome Sequencing Center for Infectious Disease"/>
            <person name="Wu L."/>
            <person name="Ma J."/>
        </authorList>
    </citation>
    <scope>NUCLEOTIDE SEQUENCE [LARGE SCALE GENOMIC DNA]</scope>
    <source>
        <strain evidence="3 4">CGMCC 1.12125</strain>
    </source>
</reference>
<evidence type="ECO:0000259" key="2">
    <source>
        <dbReference type="Pfam" id="PF13796"/>
    </source>
</evidence>
<dbReference type="RefSeq" id="WP_247382140.1">
    <property type="nucleotide sequence ID" value="NZ_JALLGV010000014.1"/>
</dbReference>
<feature type="transmembrane region" description="Helical" evidence="1">
    <location>
        <begin position="127"/>
        <end position="149"/>
    </location>
</feature>
<feature type="transmembrane region" description="Helical" evidence="1">
    <location>
        <begin position="183"/>
        <end position="203"/>
    </location>
</feature>
<keyword evidence="4" id="KW-1185">Reference proteome</keyword>
<organism evidence="3 4">
    <name type="scientific">Halorientalis brevis</name>
    <dbReference type="NCBI Taxonomy" id="1126241"/>
    <lineage>
        <taxon>Archaea</taxon>
        <taxon>Methanobacteriati</taxon>
        <taxon>Methanobacteriota</taxon>
        <taxon>Stenosarchaea group</taxon>
        <taxon>Halobacteria</taxon>
        <taxon>Halobacteriales</taxon>
        <taxon>Haloarculaceae</taxon>
        <taxon>Halorientalis</taxon>
    </lineage>
</organism>
<feature type="transmembrane region" description="Helical" evidence="1">
    <location>
        <begin position="60"/>
        <end position="79"/>
    </location>
</feature>
<name>A0ABD6CE01_9EURY</name>